<evidence type="ECO:0000313" key="4">
    <source>
        <dbReference type="Proteomes" id="UP000005744"/>
    </source>
</evidence>
<feature type="domain" description="PAS" evidence="1">
    <location>
        <begin position="506"/>
        <end position="566"/>
    </location>
</feature>
<dbReference type="Pfam" id="PF00989">
    <property type="entry name" value="PAS"/>
    <property type="match status" value="1"/>
</dbReference>
<dbReference type="InterPro" id="IPR035965">
    <property type="entry name" value="PAS-like_dom_sf"/>
</dbReference>
<dbReference type="Gene3D" id="3.30.450.20">
    <property type="entry name" value="PAS domain"/>
    <property type="match status" value="4"/>
</dbReference>
<dbReference type="Pfam" id="PF13426">
    <property type="entry name" value="PAS_9"/>
    <property type="match status" value="2"/>
</dbReference>
<dbReference type="Pfam" id="PF00990">
    <property type="entry name" value="GGDEF"/>
    <property type="match status" value="1"/>
</dbReference>
<dbReference type="CDD" id="cd01949">
    <property type="entry name" value="GGDEF"/>
    <property type="match status" value="1"/>
</dbReference>
<dbReference type="InterPro" id="IPR000160">
    <property type="entry name" value="GGDEF_dom"/>
</dbReference>
<dbReference type="InterPro" id="IPR000014">
    <property type="entry name" value="PAS"/>
</dbReference>
<sequence length="786" mass="90703">MSALYDQQQPFLELIPQLAEALLVYQQDGKIIACNPQMTQLLGVRAEQLLEQTHLPCSCIWENGMEISPEDFPAHIVLQTKQLYANQLIGIYRADDQLIWTLVTAYPLNINHQEQCVICKFVDISTYIQREESLSTKLNFFTQLFENTTVGMAITDIQGQFVYLNTAFCDLFGYRFEELIHQPFTCLLAPELHTKAMQWHVRYLTNASSNSGNWPLQHRDKHLLRHHIAESQLMDEKGHLFKITTITNLQHYYQHNNLILPDLSHYTMWLPQLLRALSITLLSVDKRGILVFAQGDNLEILGIHADDLEQPLFKTDSPILRFSAQIKQALLGETLQETFQQNNRLFNLHFLPLMDLDFCVGLLLLLQDTTEQHRLSARVKTLTQETNLLITHAELGLLTTQGQYITRVNPRCESLFGYSQIELLSLSIQQLFVDSRDYDYINHLITEKNFDYQPRQWLRRKDETTFYAHIRLQPSQTQKTLWLVEDLTVKQQTQESLAIADIVWTNSDNAVFLLDSEHRILRANPAATHFTGYFEAELTERFLQDLQVEWLDNHINEAITSALQHNRHWQGMVWQRHKRGGIYQCHLTVQPYQPASLPERRYIVILNQLHNQRSALHDPLTQLANRALFCHNLNKTLTSAKRNHKTFALLLINIDNMADINQQFGYVLGDKFLQRLGTSFEEILRHSDLVARYDGAQFIIALGEISEPQHAGLVGEMLLFKATQPLNLEDCLLQSKASIGIVVYPQDQGEVNELLTMVELATQQAQQLGGDQCLFYNLALQALHKS</sequence>
<dbReference type="PANTHER" id="PTHR44757">
    <property type="entry name" value="DIGUANYLATE CYCLASE DGCP"/>
    <property type="match status" value="1"/>
</dbReference>
<protein>
    <submittedName>
        <fullName evidence="3">PAS domain S-box/diguanylate cyclase (GGDEF) domain-containing protein</fullName>
    </submittedName>
</protein>
<dbReference type="SUPFAM" id="SSF55073">
    <property type="entry name" value="Nucleotide cyclase"/>
    <property type="match status" value="1"/>
</dbReference>
<dbReference type="Gene3D" id="3.30.70.270">
    <property type="match status" value="1"/>
</dbReference>
<evidence type="ECO:0000259" key="1">
    <source>
        <dbReference type="PROSITE" id="PS50112"/>
    </source>
</evidence>
<gene>
    <name evidence="3" type="ORF">BegalDRAFT_1865</name>
</gene>
<keyword evidence="4" id="KW-1185">Reference proteome</keyword>
<dbReference type="CDD" id="cd00130">
    <property type="entry name" value="PAS"/>
    <property type="match status" value="3"/>
</dbReference>
<accession>I3CGJ6</accession>
<dbReference type="PROSITE" id="PS50887">
    <property type="entry name" value="GGDEF"/>
    <property type="match status" value="1"/>
</dbReference>
<dbReference type="InterPro" id="IPR052155">
    <property type="entry name" value="Biofilm_reg_signaling"/>
</dbReference>
<name>I3CGJ6_9GAMM</name>
<evidence type="ECO:0000313" key="3">
    <source>
        <dbReference type="EMBL" id="EIJ42739.1"/>
    </source>
</evidence>
<feature type="domain" description="PAS" evidence="1">
    <location>
        <begin position="137"/>
        <end position="191"/>
    </location>
</feature>
<dbReference type="InterPro" id="IPR029787">
    <property type="entry name" value="Nucleotide_cyclase"/>
</dbReference>
<dbReference type="SMART" id="SM00091">
    <property type="entry name" value="PAS"/>
    <property type="match status" value="4"/>
</dbReference>
<organism evidence="3 4">
    <name type="scientific">Beggiatoa alba B18LD</name>
    <dbReference type="NCBI Taxonomy" id="395493"/>
    <lineage>
        <taxon>Bacteria</taxon>
        <taxon>Pseudomonadati</taxon>
        <taxon>Pseudomonadota</taxon>
        <taxon>Gammaproteobacteria</taxon>
        <taxon>Thiotrichales</taxon>
        <taxon>Thiotrichaceae</taxon>
        <taxon>Beggiatoa</taxon>
    </lineage>
</organism>
<dbReference type="InterPro" id="IPR013767">
    <property type="entry name" value="PAS_fold"/>
</dbReference>
<dbReference type="Proteomes" id="UP000005744">
    <property type="component" value="Unassembled WGS sequence"/>
</dbReference>
<dbReference type="PROSITE" id="PS50112">
    <property type="entry name" value="PAS"/>
    <property type="match status" value="3"/>
</dbReference>
<dbReference type="NCBIfam" id="TIGR00254">
    <property type="entry name" value="GGDEF"/>
    <property type="match status" value="1"/>
</dbReference>
<dbReference type="GO" id="GO:0006355">
    <property type="term" value="P:regulation of DNA-templated transcription"/>
    <property type="evidence" value="ECO:0007669"/>
    <property type="project" value="InterPro"/>
</dbReference>
<feature type="domain" description="PAS" evidence="1">
    <location>
        <begin position="7"/>
        <end position="55"/>
    </location>
</feature>
<dbReference type="SUPFAM" id="SSF55785">
    <property type="entry name" value="PYP-like sensor domain (PAS domain)"/>
    <property type="match status" value="4"/>
</dbReference>
<reference evidence="3 4" key="1">
    <citation type="submission" date="2011-11" db="EMBL/GenBank/DDBJ databases">
        <title>Improved High-Quality Draft sequence of Beggiatoa alba B18lD.</title>
        <authorList>
            <consortium name="US DOE Joint Genome Institute"/>
            <person name="Lucas S."/>
            <person name="Han J."/>
            <person name="Lapidus A."/>
            <person name="Cheng J.-F."/>
            <person name="Goodwin L."/>
            <person name="Pitluck S."/>
            <person name="Peters L."/>
            <person name="Mikhailova N."/>
            <person name="Held B."/>
            <person name="Detter J.C."/>
            <person name="Han C."/>
            <person name="Tapia R."/>
            <person name="Land M."/>
            <person name="Hauser L."/>
            <person name="Kyrpides N."/>
            <person name="Ivanova N."/>
            <person name="Pagani I."/>
            <person name="Samuel K."/>
            <person name="Teske A."/>
            <person name="Mueller J."/>
            <person name="Woyke T."/>
        </authorList>
    </citation>
    <scope>NUCLEOTIDE SEQUENCE [LARGE SCALE GENOMIC DNA]</scope>
    <source>
        <strain evidence="3 4">B18LD</strain>
    </source>
</reference>
<dbReference type="STRING" id="395493.BegalDRAFT_1865"/>
<dbReference type="AlphaFoldDB" id="I3CGJ6"/>
<dbReference type="eggNOG" id="COG5001">
    <property type="taxonomic scope" value="Bacteria"/>
</dbReference>
<feature type="domain" description="GGDEF" evidence="2">
    <location>
        <begin position="645"/>
        <end position="778"/>
    </location>
</feature>
<evidence type="ECO:0000259" key="2">
    <source>
        <dbReference type="PROSITE" id="PS50887"/>
    </source>
</evidence>
<dbReference type="SMART" id="SM00267">
    <property type="entry name" value="GGDEF"/>
    <property type="match status" value="1"/>
</dbReference>
<dbReference type="PANTHER" id="PTHR44757:SF2">
    <property type="entry name" value="BIOFILM ARCHITECTURE MAINTENANCE PROTEIN MBAA"/>
    <property type="match status" value="1"/>
</dbReference>
<dbReference type="EMBL" id="JH600070">
    <property type="protein sequence ID" value="EIJ42739.1"/>
    <property type="molecule type" value="Genomic_DNA"/>
</dbReference>
<proteinExistence type="predicted"/>
<dbReference type="InterPro" id="IPR043128">
    <property type="entry name" value="Rev_trsase/Diguanyl_cyclase"/>
</dbReference>
<dbReference type="eggNOG" id="COG2202">
    <property type="taxonomic scope" value="Bacteria"/>
</dbReference>
<dbReference type="Pfam" id="PF13188">
    <property type="entry name" value="PAS_8"/>
    <property type="match status" value="1"/>
</dbReference>
<dbReference type="NCBIfam" id="TIGR00229">
    <property type="entry name" value="sensory_box"/>
    <property type="match status" value="4"/>
</dbReference>
<dbReference type="HOGENOM" id="CLU_018440_0_0_6"/>